<protein>
    <submittedName>
        <fullName evidence="3">Phd finger protein</fullName>
    </submittedName>
</protein>
<gene>
    <name evidence="3" type="ORF">FRX31_013070</name>
</gene>
<feature type="compositionally biased region" description="Basic residues" evidence="1">
    <location>
        <begin position="849"/>
        <end position="865"/>
    </location>
</feature>
<sequence>MSNNLGSQDLSFLNNRVIQMAPTLSNPGSQQIPNLNKRAMSNALMLQHMQNKQATPGELMSNNLGSQDLAFFNNQVTQMVPTFSNPGSQQIPNPNKRMTQMLSMPKNLGPQQSSVLGKRMTHVKSMPTSLGLHQSSAPNKRNAQIEPSPKAQAESSESVRVKLRESLADALALVCKQQNETVKNNSENETASTLKPCSGSPDLADIALRSANARGITPENSLKDDSAQKANTSQSTLDEVLVNDCKGIAAPSVKSEGQDFQFNYVIPENSLKDDNAQKANTSQSTLDEVLANDSKGIAAPSAKSEGQDYQFNYVLLDEDASFGNNFFVKDELLQGNGLCWVSDLEVQAVEPEESPSAKRPKFVHEEVDGDRKSQPSSHDLATQIEAELFKLYDGINKKYKEKGRSLLFNLKDPGNPELRERVMSGEITPERLCSMTPEDLASKERRDWRIAQAEIFEQKVVLPDSGVDVRRLVKKTHKGEFQVEIEQDDGVSVDFAAGASSIPQFQPKSSEREADGASKPIETLNVEGGADEKIYSEDHNLKSSLTTLPDDGTDLMQGLMVDELKDAEFLPPIVSLDEFMESLDSEPPFENLPIDSEKANLESDEKDNPHVGAKLESSEIGSADPVDTAIDKVEKSELKCSNMDSNLKLNHIEEKAGTTKSVSAPKQDMTSSHTRKEVEKSSTVSTPKRDHIWEGVLQLNVSSGVSVIGNFKSGERTSAKEWASSLDVKGRVRLDAFEKFLQELPMSRSRAIMVVHFSRKEGTPESERVHLCEVVDSYVADERVGFAAPAQGVELYLCPPNQKMSEMLAKHLSKDHLQTLNSINDGLIGIVVWRKAHVTSIISPDSSSHHKHNAKRQHSSVRRHQEKNTTPKFPLKSSLSRGPRTHNPEPPLDDDPIDDVPPGFGPAAAAARDEDDLPEFDFTGGSKLSASHLSTANRPKGAMTRSQPPVRPVEQMRQLIHKYGGGEMTNRSVGVDDDDDIPEWQPQSLNQPIIPQQKLTSLPPPPLPSPPLAQHVVHGFQQQSLPTQMISQPQHFPHVQMPVQTQYLQYSNSQLEPTQPVPIQHVPMQGQPNVTSPWHSWPSQSGPPGQAIQGNGLMPNMGVQPVGQVYTTPAPGFVAGQNGMEWRLEVNKSRGF</sequence>
<dbReference type="InterPro" id="IPR003618">
    <property type="entry name" value="TFIIS_cen_dom"/>
</dbReference>
<feature type="compositionally biased region" description="Basic and acidic residues" evidence="1">
    <location>
        <begin position="362"/>
        <end position="373"/>
    </location>
</feature>
<dbReference type="SMART" id="SM00510">
    <property type="entry name" value="TFS2M"/>
    <property type="match status" value="1"/>
</dbReference>
<dbReference type="OrthoDB" id="1884872at2759"/>
<dbReference type="EMBL" id="JABWDY010014791">
    <property type="protein sequence ID" value="KAF5197345.1"/>
    <property type="molecule type" value="Genomic_DNA"/>
</dbReference>
<dbReference type="SUPFAM" id="SSF46942">
    <property type="entry name" value="Elongation factor TFIIS domain 2"/>
    <property type="match status" value="1"/>
</dbReference>
<keyword evidence="4" id="KW-1185">Reference proteome</keyword>
<dbReference type="GO" id="GO:0006351">
    <property type="term" value="P:DNA-templated transcription"/>
    <property type="evidence" value="ECO:0007669"/>
    <property type="project" value="InterPro"/>
</dbReference>
<dbReference type="GO" id="GO:0005634">
    <property type="term" value="C:nucleus"/>
    <property type="evidence" value="ECO:0007669"/>
    <property type="project" value="TreeGrafter"/>
</dbReference>
<feature type="region of interest" description="Disordered" evidence="1">
    <location>
        <begin position="351"/>
        <end position="378"/>
    </location>
</feature>
<feature type="compositionally biased region" description="Polar residues" evidence="1">
    <location>
        <begin position="181"/>
        <end position="195"/>
    </location>
</feature>
<feature type="compositionally biased region" description="Polar residues" evidence="1">
    <location>
        <begin position="926"/>
        <end position="937"/>
    </location>
</feature>
<feature type="compositionally biased region" description="Polar residues" evidence="1">
    <location>
        <begin position="658"/>
        <end position="672"/>
    </location>
</feature>
<dbReference type="InterPro" id="IPR036575">
    <property type="entry name" value="TFIIS_cen_dom_sf"/>
</dbReference>
<organism evidence="3 4">
    <name type="scientific">Thalictrum thalictroides</name>
    <name type="common">Rue-anemone</name>
    <name type="synonym">Anemone thalictroides</name>
    <dbReference type="NCBI Taxonomy" id="46969"/>
    <lineage>
        <taxon>Eukaryota</taxon>
        <taxon>Viridiplantae</taxon>
        <taxon>Streptophyta</taxon>
        <taxon>Embryophyta</taxon>
        <taxon>Tracheophyta</taxon>
        <taxon>Spermatophyta</taxon>
        <taxon>Magnoliopsida</taxon>
        <taxon>Ranunculales</taxon>
        <taxon>Ranunculaceae</taxon>
        <taxon>Thalictroideae</taxon>
        <taxon>Thalictrum</taxon>
    </lineage>
</organism>
<feature type="region of interest" description="Disordered" evidence="1">
    <location>
        <begin position="123"/>
        <end position="159"/>
    </location>
</feature>
<evidence type="ECO:0000313" key="3">
    <source>
        <dbReference type="EMBL" id="KAF5197345.1"/>
    </source>
</evidence>
<accession>A0A7J6WLN7</accession>
<proteinExistence type="predicted"/>
<comment type="caution">
    <text evidence="3">The sequence shown here is derived from an EMBL/GenBank/DDBJ whole genome shotgun (WGS) entry which is preliminary data.</text>
</comment>
<dbReference type="AlphaFoldDB" id="A0A7J6WLN7"/>
<feature type="region of interest" description="Disordered" evidence="1">
    <location>
        <begin position="842"/>
        <end position="951"/>
    </location>
</feature>
<evidence type="ECO:0000313" key="4">
    <source>
        <dbReference type="Proteomes" id="UP000554482"/>
    </source>
</evidence>
<dbReference type="PANTHER" id="PTHR11477:SF20">
    <property type="entry name" value="SPOC DOMAIN _ TRANSCRIPTION ELONGATION FACTOR S-II PROTEIN"/>
    <property type="match status" value="1"/>
</dbReference>
<name>A0A7J6WLN7_THATH</name>
<dbReference type="PROSITE" id="PS51321">
    <property type="entry name" value="TFIIS_CENTRAL"/>
    <property type="match status" value="1"/>
</dbReference>
<dbReference type="InterPro" id="IPR012921">
    <property type="entry name" value="SPOC_C"/>
</dbReference>
<dbReference type="CDD" id="cd21538">
    <property type="entry name" value="SPOC_TFIIS"/>
    <property type="match status" value="1"/>
</dbReference>
<feature type="region of interest" description="Disordered" evidence="1">
    <location>
        <begin position="215"/>
        <end position="235"/>
    </location>
</feature>
<feature type="compositionally biased region" description="Polar residues" evidence="1">
    <location>
        <begin position="126"/>
        <end position="142"/>
    </location>
</feature>
<dbReference type="Pfam" id="PF07500">
    <property type="entry name" value="TFIIS_M"/>
    <property type="match status" value="1"/>
</dbReference>
<dbReference type="Pfam" id="PF07744">
    <property type="entry name" value="SPOC"/>
    <property type="match status" value="1"/>
</dbReference>
<dbReference type="PANTHER" id="PTHR11477">
    <property type="entry name" value="TRANSCRIPTION FACTOR S-II ZINC FINGER DOMAIN-CONTAINING PROTEIN"/>
    <property type="match status" value="1"/>
</dbReference>
<dbReference type="Gene3D" id="1.10.472.30">
    <property type="entry name" value="Transcription elongation factor S-II, central domain"/>
    <property type="match status" value="1"/>
</dbReference>
<reference evidence="3 4" key="1">
    <citation type="submission" date="2020-06" db="EMBL/GenBank/DDBJ databases">
        <title>Transcriptomic and genomic resources for Thalictrum thalictroides and T. hernandezii: Facilitating candidate gene discovery in an emerging model plant lineage.</title>
        <authorList>
            <person name="Arias T."/>
            <person name="Riano-Pachon D.M."/>
            <person name="Di Stilio V.S."/>
        </authorList>
    </citation>
    <scope>NUCLEOTIDE SEQUENCE [LARGE SCALE GENOMIC DNA]</scope>
    <source>
        <strain evidence="4">cv. WT478/WT964</strain>
        <tissue evidence="3">Leaves</tissue>
    </source>
</reference>
<feature type="region of interest" description="Disordered" evidence="1">
    <location>
        <begin position="653"/>
        <end position="686"/>
    </location>
</feature>
<evidence type="ECO:0000259" key="2">
    <source>
        <dbReference type="PROSITE" id="PS51321"/>
    </source>
</evidence>
<feature type="domain" description="TFIIS central" evidence="2">
    <location>
        <begin position="358"/>
        <end position="468"/>
    </location>
</feature>
<feature type="region of interest" description="Disordered" evidence="1">
    <location>
        <begin position="181"/>
        <end position="201"/>
    </location>
</feature>
<dbReference type="Proteomes" id="UP000554482">
    <property type="component" value="Unassembled WGS sequence"/>
</dbReference>
<evidence type="ECO:0000256" key="1">
    <source>
        <dbReference type="SAM" id="MobiDB-lite"/>
    </source>
</evidence>
<feature type="region of interest" description="Disordered" evidence="1">
    <location>
        <begin position="503"/>
        <end position="522"/>
    </location>
</feature>